<dbReference type="SUPFAM" id="SSF48350">
    <property type="entry name" value="GTPase activation domain, GAP"/>
    <property type="match status" value="1"/>
</dbReference>
<dbReference type="Proteomes" id="UP000095023">
    <property type="component" value="Unassembled WGS sequence"/>
</dbReference>
<dbReference type="AlphaFoldDB" id="A0A1E4TKX8"/>
<sequence>MSANDYSIESTKETGGVAEENRIMPPKSTNLVEDVTMQKILHSDKGVSLLLARLKRSIVSGKECLSFLKKKVSTEESYASDMRKLYRNTKEAIAKPEGRKDSFSSQFEQLIRIEERRADASNRFVAGVQTIFDELAEVIRNIEKSRKVVKESNLRNEKLVQDAEQAMEKAKSKLLSLREDLDRSRSGDPRKGFLRGAKAGPQHEEELMRKITTAETEYNQKVQTAQKLRGQLLNALRPDAVRQLKDLIAECDAAMTLQLQRYAGLCEAKALNDGLAVSPIKTETSTALTARETIALIDNELDLYNYVLQSINSRPVTRAQLESQNGVQANTTASANAAIGTTPGVRTSEAPSENTVTGSSEQVPGQSSITSAGPGPGPGPTSANTLQSSSEYLSNEETSQAMEITNSNLPPGVPPAVFGTPIGDLLDYEGGMVPYVVYHCIRAVDEFGLDSEGIYRINGDVAKIQALKQKFNVPWSQPGEFSSPDDYFNDINNVSGLLKQYFREIPDPLLTNELYSAFIEGSKIQNETQRRDAIHTEVNKLPDPNYTTLRYLCFHLYRVQEHETQNRMSAYNLGVVWGPTLMGTAGGAEDMPSTSQVIETILTNCYVIFNAD</sequence>
<dbReference type="GO" id="GO:0007165">
    <property type="term" value="P:signal transduction"/>
    <property type="evidence" value="ECO:0007669"/>
    <property type="project" value="InterPro"/>
</dbReference>
<feature type="compositionally biased region" description="Polar residues" evidence="4">
    <location>
        <begin position="349"/>
        <end position="371"/>
    </location>
</feature>
<dbReference type="EMBL" id="KV453841">
    <property type="protein sequence ID" value="ODV92411.1"/>
    <property type="molecule type" value="Genomic_DNA"/>
</dbReference>
<keyword evidence="1" id="KW-0343">GTPase activation</keyword>
<dbReference type="SUPFAM" id="SSF103657">
    <property type="entry name" value="BAR/IMD domain-like"/>
    <property type="match status" value="1"/>
</dbReference>
<feature type="coiled-coil region" evidence="3">
    <location>
        <begin position="149"/>
        <end position="180"/>
    </location>
</feature>
<evidence type="ECO:0000256" key="1">
    <source>
        <dbReference type="ARBA" id="ARBA00022468"/>
    </source>
</evidence>
<evidence type="ECO:0000256" key="2">
    <source>
        <dbReference type="PROSITE-ProRule" id="PRU01077"/>
    </source>
</evidence>
<proteinExistence type="predicted"/>
<name>A0A1E4TKX8_9ASCO</name>
<dbReference type="InterPro" id="IPR001060">
    <property type="entry name" value="FCH_dom"/>
</dbReference>
<evidence type="ECO:0000313" key="7">
    <source>
        <dbReference type="EMBL" id="ODV92411.1"/>
    </source>
</evidence>
<dbReference type="GO" id="GO:0005933">
    <property type="term" value="C:cellular bud"/>
    <property type="evidence" value="ECO:0007669"/>
    <property type="project" value="UniProtKB-ARBA"/>
</dbReference>
<dbReference type="OrthoDB" id="437889at2759"/>
<dbReference type="InterPro" id="IPR031160">
    <property type="entry name" value="F_BAR_dom"/>
</dbReference>
<accession>A0A1E4TKX8</accession>
<evidence type="ECO:0000313" key="8">
    <source>
        <dbReference type="Proteomes" id="UP000095023"/>
    </source>
</evidence>
<evidence type="ECO:0000259" key="5">
    <source>
        <dbReference type="PROSITE" id="PS50238"/>
    </source>
</evidence>
<feature type="region of interest" description="Disordered" evidence="4">
    <location>
        <begin position="332"/>
        <end position="412"/>
    </location>
</feature>
<dbReference type="GO" id="GO:0005096">
    <property type="term" value="F:GTPase activator activity"/>
    <property type="evidence" value="ECO:0007669"/>
    <property type="project" value="UniProtKB-KW"/>
</dbReference>
<dbReference type="InterPro" id="IPR008936">
    <property type="entry name" value="Rho_GTPase_activation_prot"/>
</dbReference>
<dbReference type="GO" id="GO:0005938">
    <property type="term" value="C:cell cortex"/>
    <property type="evidence" value="ECO:0007669"/>
    <property type="project" value="UniProtKB-ARBA"/>
</dbReference>
<keyword evidence="8" id="KW-1185">Reference proteome</keyword>
<feature type="compositionally biased region" description="Polar residues" evidence="4">
    <location>
        <begin position="381"/>
        <end position="409"/>
    </location>
</feature>
<feature type="domain" description="Rho-GAP" evidence="5">
    <location>
        <begin position="420"/>
        <end position="609"/>
    </location>
</feature>
<dbReference type="Gene3D" id="1.20.1270.60">
    <property type="entry name" value="Arfaptin homology (AH) domain/BAR domain"/>
    <property type="match status" value="1"/>
</dbReference>
<dbReference type="PROSITE" id="PS50238">
    <property type="entry name" value="RHOGAP"/>
    <property type="match status" value="1"/>
</dbReference>
<dbReference type="Gene3D" id="1.10.555.10">
    <property type="entry name" value="Rho GTPase activation protein"/>
    <property type="match status" value="1"/>
</dbReference>
<feature type="region of interest" description="Disordered" evidence="4">
    <location>
        <begin position="180"/>
        <end position="202"/>
    </location>
</feature>
<protein>
    <recommendedName>
        <fullName evidence="9">Rho-GAP domain-containing protein</fullName>
    </recommendedName>
</protein>
<dbReference type="InterPro" id="IPR050729">
    <property type="entry name" value="Rho-GAP"/>
</dbReference>
<dbReference type="InterPro" id="IPR000198">
    <property type="entry name" value="RhoGAP_dom"/>
</dbReference>
<dbReference type="PANTHER" id="PTHR23176">
    <property type="entry name" value="RHO/RAC/CDC GTPASE-ACTIVATING PROTEIN"/>
    <property type="match status" value="1"/>
</dbReference>
<dbReference type="Pfam" id="PF00611">
    <property type="entry name" value="FCH"/>
    <property type="match status" value="1"/>
</dbReference>
<dbReference type="InterPro" id="IPR027267">
    <property type="entry name" value="AH/BAR_dom_sf"/>
</dbReference>
<dbReference type="SMART" id="SM00324">
    <property type="entry name" value="RhoGAP"/>
    <property type="match status" value="1"/>
</dbReference>
<evidence type="ECO:0000256" key="3">
    <source>
        <dbReference type="SAM" id="Coils"/>
    </source>
</evidence>
<feature type="domain" description="F-BAR" evidence="6">
    <location>
        <begin position="33"/>
        <end position="302"/>
    </location>
</feature>
<dbReference type="PROSITE" id="PS51741">
    <property type="entry name" value="F_BAR"/>
    <property type="match status" value="1"/>
</dbReference>
<dbReference type="Pfam" id="PF00620">
    <property type="entry name" value="RhoGAP"/>
    <property type="match status" value="1"/>
</dbReference>
<keyword evidence="2 3" id="KW-0175">Coiled coil</keyword>
<dbReference type="PANTHER" id="PTHR23176:SF128">
    <property type="entry name" value="RHO GTPASE-ACTIVATING PROTEIN RGD1"/>
    <property type="match status" value="1"/>
</dbReference>
<reference evidence="8" key="1">
    <citation type="submission" date="2016-02" db="EMBL/GenBank/DDBJ databases">
        <title>Comparative genomics of biotechnologically important yeasts.</title>
        <authorList>
            <consortium name="DOE Joint Genome Institute"/>
            <person name="Riley R."/>
            <person name="Haridas S."/>
            <person name="Wolfe K.H."/>
            <person name="Lopes M.R."/>
            <person name="Hittinger C.T."/>
            <person name="Goker M."/>
            <person name="Salamov A."/>
            <person name="Wisecaver J."/>
            <person name="Long T.M."/>
            <person name="Aerts A.L."/>
            <person name="Barry K."/>
            <person name="Choi C."/>
            <person name="Clum A."/>
            <person name="Coughlan A.Y."/>
            <person name="Deshpande S."/>
            <person name="Douglass A.P."/>
            <person name="Hanson S.J."/>
            <person name="Klenk H.-P."/>
            <person name="Labutti K."/>
            <person name="Lapidus A."/>
            <person name="Lindquist E."/>
            <person name="Lipzen A."/>
            <person name="Meier-Kolthoff J.P."/>
            <person name="Ohm R.A."/>
            <person name="Otillar R.P."/>
            <person name="Pangilinan J."/>
            <person name="Peng Y."/>
            <person name="Rokas A."/>
            <person name="Rosa C.A."/>
            <person name="Scheuner C."/>
            <person name="Sibirny A.A."/>
            <person name="Slot J.C."/>
            <person name="Stielow J.B."/>
            <person name="Sun H."/>
            <person name="Kurtzman C.P."/>
            <person name="Blackwell M."/>
            <person name="Jeffries T.W."/>
            <person name="Grigoriev I.V."/>
        </authorList>
    </citation>
    <scope>NUCLEOTIDE SEQUENCE [LARGE SCALE GENOMIC DNA]</scope>
    <source>
        <strain evidence="8">NRRL Y-17796</strain>
    </source>
</reference>
<gene>
    <name evidence="7" type="ORF">CANCADRAFT_998</name>
</gene>
<evidence type="ECO:0008006" key="9">
    <source>
        <dbReference type="Google" id="ProtNLM"/>
    </source>
</evidence>
<evidence type="ECO:0000259" key="6">
    <source>
        <dbReference type="PROSITE" id="PS51741"/>
    </source>
</evidence>
<feature type="compositionally biased region" description="Basic and acidic residues" evidence="4">
    <location>
        <begin position="180"/>
        <end position="191"/>
    </location>
</feature>
<organism evidence="7 8">
    <name type="scientific">Tortispora caseinolytica NRRL Y-17796</name>
    <dbReference type="NCBI Taxonomy" id="767744"/>
    <lineage>
        <taxon>Eukaryota</taxon>
        <taxon>Fungi</taxon>
        <taxon>Dikarya</taxon>
        <taxon>Ascomycota</taxon>
        <taxon>Saccharomycotina</taxon>
        <taxon>Trigonopsidomycetes</taxon>
        <taxon>Trigonopsidales</taxon>
        <taxon>Trigonopsidaceae</taxon>
        <taxon>Tortispora</taxon>
    </lineage>
</organism>
<evidence type="ECO:0000256" key="4">
    <source>
        <dbReference type="SAM" id="MobiDB-lite"/>
    </source>
</evidence>